<name>A0A1I2J1C9_9ACTN</name>
<keyword evidence="2" id="KW-1133">Transmembrane helix</keyword>
<dbReference type="Proteomes" id="UP000198589">
    <property type="component" value="Unassembled WGS sequence"/>
</dbReference>
<keyword evidence="2" id="KW-0472">Membrane</keyword>
<reference evidence="4" key="1">
    <citation type="submission" date="2016-10" db="EMBL/GenBank/DDBJ databases">
        <authorList>
            <person name="Varghese N."/>
            <person name="Submissions S."/>
        </authorList>
    </citation>
    <scope>NUCLEOTIDE SEQUENCE [LARGE SCALE GENOMIC DNA]</scope>
    <source>
        <strain evidence="4">DSM 46838</strain>
    </source>
</reference>
<feature type="compositionally biased region" description="Basic and acidic residues" evidence="1">
    <location>
        <begin position="20"/>
        <end position="38"/>
    </location>
</feature>
<protein>
    <submittedName>
        <fullName evidence="3">Uncharacterized protein</fullName>
    </submittedName>
</protein>
<dbReference type="OrthoDB" id="5198339at2"/>
<feature type="region of interest" description="Disordered" evidence="1">
    <location>
        <begin position="1"/>
        <end position="49"/>
    </location>
</feature>
<dbReference type="EMBL" id="FOND01000014">
    <property type="protein sequence ID" value="SFF47810.1"/>
    <property type="molecule type" value="Genomic_DNA"/>
</dbReference>
<organism evidence="3 4">
    <name type="scientific">Blastococcus tunisiensis</name>
    <dbReference type="NCBI Taxonomy" id="1798228"/>
    <lineage>
        <taxon>Bacteria</taxon>
        <taxon>Bacillati</taxon>
        <taxon>Actinomycetota</taxon>
        <taxon>Actinomycetes</taxon>
        <taxon>Geodermatophilales</taxon>
        <taxon>Geodermatophilaceae</taxon>
        <taxon>Blastococcus</taxon>
    </lineage>
</organism>
<dbReference type="RefSeq" id="WP_092201539.1">
    <property type="nucleotide sequence ID" value="NZ_FOND01000014.1"/>
</dbReference>
<keyword evidence="4" id="KW-1185">Reference proteome</keyword>
<evidence type="ECO:0000313" key="3">
    <source>
        <dbReference type="EMBL" id="SFF47810.1"/>
    </source>
</evidence>
<feature type="transmembrane region" description="Helical" evidence="2">
    <location>
        <begin position="56"/>
        <end position="78"/>
    </location>
</feature>
<feature type="region of interest" description="Disordered" evidence="1">
    <location>
        <begin position="167"/>
        <end position="198"/>
    </location>
</feature>
<evidence type="ECO:0000313" key="4">
    <source>
        <dbReference type="Proteomes" id="UP000198589"/>
    </source>
</evidence>
<evidence type="ECO:0000256" key="1">
    <source>
        <dbReference type="SAM" id="MobiDB-lite"/>
    </source>
</evidence>
<dbReference type="STRING" id="1798228.SAMN05216574_114147"/>
<evidence type="ECO:0000256" key="2">
    <source>
        <dbReference type="SAM" id="Phobius"/>
    </source>
</evidence>
<feature type="compositionally biased region" description="Low complexity" evidence="1">
    <location>
        <begin position="174"/>
        <end position="198"/>
    </location>
</feature>
<sequence>MTQAGSGASAQPDEPAGTRPVRDDAAPARDDAGPARDDETADVPGRPGPVAGFRTGLVVAVVFVLGLALGAVAVGLLGDTTPPAVSDQAGEGPSDGGLVIGDLDPDDGPFQVNGACLGAVNALQDGYATMDELGRAATALDAAQLDEVVRRLQPLQRQLEADVAACRVREIDDPPGGTSAPGGTATPRSSAPTSSPTD</sequence>
<keyword evidence="2" id="KW-0812">Transmembrane</keyword>
<gene>
    <name evidence="3" type="ORF">SAMN05216574_114147</name>
</gene>
<accession>A0A1I2J1C9</accession>
<dbReference type="AlphaFoldDB" id="A0A1I2J1C9"/>
<proteinExistence type="predicted"/>